<evidence type="ECO:0000256" key="5">
    <source>
        <dbReference type="SAM" id="Phobius"/>
    </source>
</evidence>
<keyword evidence="4 5" id="KW-0472">Membrane</keyword>
<feature type="transmembrane region" description="Helical" evidence="5">
    <location>
        <begin position="75"/>
        <end position="96"/>
    </location>
</feature>
<evidence type="ECO:0000256" key="2">
    <source>
        <dbReference type="ARBA" id="ARBA00022692"/>
    </source>
</evidence>
<dbReference type="GO" id="GO:0005768">
    <property type="term" value="C:endosome"/>
    <property type="evidence" value="ECO:0007669"/>
    <property type="project" value="TreeGrafter"/>
</dbReference>
<keyword evidence="3 5" id="KW-1133">Transmembrane helix</keyword>
<protein>
    <submittedName>
        <fullName evidence="7">Uncharacterized protein</fullName>
    </submittedName>
</protein>
<dbReference type="GO" id="GO:0005802">
    <property type="term" value="C:trans-Golgi network"/>
    <property type="evidence" value="ECO:0007669"/>
    <property type="project" value="TreeGrafter"/>
</dbReference>
<sequence length="99" mass="10306">MGLGQGEANSLADIIAQLLVAGSSICIVVGGIVPYVFQYWEIRQRQNAGGFSLIVCLTILVANILRIMFCGPFGFGFVVVGGLASMLVDGPLCGAAERA</sequence>
<keyword evidence="2 5" id="KW-0812">Transmembrane</keyword>
<feature type="transmembrane region" description="Helical" evidence="5">
    <location>
        <begin position="49"/>
        <end position="69"/>
    </location>
</feature>
<feature type="transmembrane region" description="Helical" evidence="5">
    <location>
        <begin position="14"/>
        <end position="37"/>
    </location>
</feature>
<dbReference type="WBParaSite" id="PSAMB.scaffold1268size33587.g12076.t1">
    <property type="protein sequence ID" value="PSAMB.scaffold1268size33587.g12076.t1"/>
    <property type="gene ID" value="PSAMB.scaffold1268size33587.g12076"/>
</dbReference>
<dbReference type="AlphaFoldDB" id="A0A914UWE3"/>
<keyword evidence="6" id="KW-1185">Reference proteome</keyword>
<proteinExistence type="predicted"/>
<dbReference type="GO" id="GO:0005829">
    <property type="term" value="C:cytosol"/>
    <property type="evidence" value="ECO:0007669"/>
    <property type="project" value="GOC"/>
</dbReference>
<dbReference type="InterPro" id="IPR052241">
    <property type="entry name" value="SLC66/Scramblase_ANY1"/>
</dbReference>
<dbReference type="GO" id="GO:0045332">
    <property type="term" value="P:phospholipid translocation"/>
    <property type="evidence" value="ECO:0007669"/>
    <property type="project" value="TreeGrafter"/>
</dbReference>
<dbReference type="InterPro" id="IPR006603">
    <property type="entry name" value="PQ-loop_rpt"/>
</dbReference>
<organism evidence="6 7">
    <name type="scientific">Plectus sambesii</name>
    <dbReference type="NCBI Taxonomy" id="2011161"/>
    <lineage>
        <taxon>Eukaryota</taxon>
        <taxon>Metazoa</taxon>
        <taxon>Ecdysozoa</taxon>
        <taxon>Nematoda</taxon>
        <taxon>Chromadorea</taxon>
        <taxon>Plectida</taxon>
        <taxon>Plectina</taxon>
        <taxon>Plectoidea</taxon>
        <taxon>Plectidae</taxon>
        <taxon>Plectus</taxon>
    </lineage>
</organism>
<dbReference type="Pfam" id="PF04193">
    <property type="entry name" value="PQ-loop"/>
    <property type="match status" value="1"/>
</dbReference>
<evidence type="ECO:0000256" key="4">
    <source>
        <dbReference type="ARBA" id="ARBA00023136"/>
    </source>
</evidence>
<dbReference type="Proteomes" id="UP000887566">
    <property type="component" value="Unplaced"/>
</dbReference>
<reference evidence="7" key="1">
    <citation type="submission" date="2022-11" db="UniProtKB">
        <authorList>
            <consortium name="WormBaseParasite"/>
        </authorList>
    </citation>
    <scope>IDENTIFICATION</scope>
</reference>
<evidence type="ECO:0000256" key="1">
    <source>
        <dbReference type="ARBA" id="ARBA00004141"/>
    </source>
</evidence>
<name>A0A914UWE3_9BILA</name>
<evidence type="ECO:0000313" key="6">
    <source>
        <dbReference type="Proteomes" id="UP000887566"/>
    </source>
</evidence>
<evidence type="ECO:0000313" key="7">
    <source>
        <dbReference type="WBParaSite" id="PSAMB.scaffold1268size33587.g12076.t1"/>
    </source>
</evidence>
<dbReference type="PANTHER" id="PTHR14856">
    <property type="entry name" value="PQ-LOOP REPEAT-CONTAINING PROTEIN 1-LIKE PROTEIN"/>
    <property type="match status" value="1"/>
</dbReference>
<comment type="subcellular location">
    <subcellularLocation>
        <location evidence="1">Membrane</location>
        <topology evidence="1">Multi-pass membrane protein</topology>
    </subcellularLocation>
</comment>
<dbReference type="GO" id="GO:0042147">
    <property type="term" value="P:retrograde transport, endosome to Golgi"/>
    <property type="evidence" value="ECO:0007669"/>
    <property type="project" value="TreeGrafter"/>
</dbReference>
<dbReference type="PANTHER" id="PTHR14856:SF9">
    <property type="entry name" value="PQ-LOOP REPEAT-CONTAINING PROTEIN 1"/>
    <property type="match status" value="1"/>
</dbReference>
<dbReference type="GO" id="GO:0016020">
    <property type="term" value="C:membrane"/>
    <property type="evidence" value="ECO:0007669"/>
    <property type="project" value="UniProtKB-SubCell"/>
</dbReference>
<accession>A0A914UWE3</accession>
<evidence type="ECO:0000256" key="3">
    <source>
        <dbReference type="ARBA" id="ARBA00022989"/>
    </source>
</evidence>